<evidence type="ECO:0000256" key="1">
    <source>
        <dbReference type="ARBA" id="ARBA00007261"/>
    </source>
</evidence>
<dbReference type="EMBL" id="VCHQ01000040">
    <property type="protein sequence ID" value="TLV05003.1"/>
    <property type="molecule type" value="Genomic_DNA"/>
</dbReference>
<dbReference type="PANTHER" id="PTHR11851:SF49">
    <property type="entry name" value="MITOCHONDRIAL-PROCESSING PEPTIDASE SUBUNIT ALPHA"/>
    <property type="match status" value="1"/>
</dbReference>
<dbReference type="Pfam" id="PF05193">
    <property type="entry name" value="Peptidase_M16_C"/>
    <property type="match status" value="2"/>
</dbReference>
<dbReference type="RefSeq" id="WP_138363161.1">
    <property type="nucleotide sequence ID" value="NZ_VCHQ01000040.1"/>
</dbReference>
<accession>A0A5R9L8R1</accession>
<comment type="caution">
    <text evidence="4">The sequence shown here is derived from an EMBL/GenBank/DDBJ whole genome shotgun (WGS) entry which is preliminary data.</text>
</comment>
<dbReference type="Proteomes" id="UP000307430">
    <property type="component" value="Unassembled WGS sequence"/>
</dbReference>
<evidence type="ECO:0000259" key="2">
    <source>
        <dbReference type="Pfam" id="PF00675"/>
    </source>
</evidence>
<dbReference type="PANTHER" id="PTHR11851">
    <property type="entry name" value="METALLOPROTEASE"/>
    <property type="match status" value="1"/>
</dbReference>
<evidence type="ECO:0000259" key="3">
    <source>
        <dbReference type="Pfam" id="PF05193"/>
    </source>
</evidence>
<reference evidence="4 5" key="1">
    <citation type="submission" date="2019-05" db="EMBL/GenBank/DDBJ databases">
        <title>Genome sequence of Klebsiella sp strain TOUT106.</title>
        <authorList>
            <person name="Rahi P."/>
            <person name="Chaudhari D."/>
        </authorList>
    </citation>
    <scope>NUCLEOTIDE SEQUENCE [LARGE SCALE GENOMIC DNA]</scope>
    <source>
        <strain evidence="4 5">TOUT106</strain>
    </source>
</reference>
<gene>
    <name evidence="4" type="ORF">FE839_23600</name>
</gene>
<dbReference type="InterPro" id="IPR007863">
    <property type="entry name" value="Peptidase_M16_C"/>
</dbReference>
<keyword evidence="5" id="KW-1185">Reference proteome</keyword>
<organism evidence="4 5">
    <name type="scientific">Klebsiella indica</name>
    <dbReference type="NCBI Taxonomy" id="2582917"/>
    <lineage>
        <taxon>Bacteria</taxon>
        <taxon>Pseudomonadati</taxon>
        <taxon>Pseudomonadota</taxon>
        <taxon>Gammaproteobacteria</taxon>
        <taxon>Enterobacterales</taxon>
        <taxon>Enterobacteriaceae</taxon>
        <taxon>Klebsiella/Raoultella group</taxon>
        <taxon>Klebsiella</taxon>
    </lineage>
</organism>
<feature type="domain" description="Peptidase M16 C-terminal" evidence="3">
    <location>
        <begin position="626"/>
        <end position="804"/>
    </location>
</feature>
<proteinExistence type="inferred from homology"/>
<evidence type="ECO:0000313" key="5">
    <source>
        <dbReference type="Proteomes" id="UP000307430"/>
    </source>
</evidence>
<evidence type="ECO:0000313" key="4">
    <source>
        <dbReference type="EMBL" id="TLV05003.1"/>
    </source>
</evidence>
<dbReference type="AlphaFoldDB" id="A0A5R9L8R1"/>
<dbReference type="GO" id="GO:0046872">
    <property type="term" value="F:metal ion binding"/>
    <property type="evidence" value="ECO:0007669"/>
    <property type="project" value="InterPro"/>
</dbReference>
<dbReference type="InterPro" id="IPR011765">
    <property type="entry name" value="Pept_M16_N"/>
</dbReference>
<feature type="domain" description="Peptidase M16 N-terminal" evidence="2">
    <location>
        <begin position="34"/>
        <end position="148"/>
    </location>
</feature>
<dbReference type="InterPro" id="IPR011249">
    <property type="entry name" value="Metalloenz_LuxS/M16"/>
</dbReference>
<name>A0A5R9L8R1_9ENTR</name>
<dbReference type="SUPFAM" id="SSF63411">
    <property type="entry name" value="LuxS/MPP-like metallohydrolase"/>
    <property type="match status" value="4"/>
</dbReference>
<feature type="domain" description="Peptidase M16 C-terminal" evidence="3">
    <location>
        <begin position="189"/>
        <end position="365"/>
    </location>
</feature>
<comment type="similarity">
    <text evidence="1">Belongs to the peptidase M16 family.</text>
</comment>
<sequence length="907" mass="100155">MNTITTPEREACHDIDIIDLQSSTFVLDNGLTVIVYENHEAPLVSLNLVYKVGSKDEVPGKTGFAHLFEHLMFEGSENAPGPFINYMFQAGASNLNATTGQDRTTYFETVPVGSLDYALFLESDRMGHFYSRINQVALDQQRRVVLNEKLETESGVYGKLFGYRIKGCYPPEHPYSHTVIGEVEDLQQATLEDVRHWFRTYYTPTNAVLTLAGDIDVATAREKVTQWFGAIPGGTPLVKQAAWVPDIPWGRRDVFQAPVQNGSLHLYWNIPPYGHTDSTLLSMVATLLASGMTSPLVKRLVYEEKVASSVSTSLEYAELVSQFVVSVSLVGDASFRDIERIVDEELQRFLLTPPDEALLQRTKNQQLVGFSSACKTLSPVADILTTSQVTLGRADGYRAVLADIKAATGAQLQDVVRRWLLRNRYTLDMVPFPATSVSETTASRAEFPDILPPKPVVLPELEHARLKNGMKVTLARRASHPSVTLEMVMSSGFDGEAGVAALTCALINQSGVGETDAFAFSSALHDAHALIDVMHLEQMTRASLSCPANTLGSAVALLGDRLRRTTILEEDFTRQRTVRLDDILDQQNSAEAMIHRILPALMYPQGHPYCVPGGNSLTYNALENMSFSQILSCQRQLFVPESGQIMVVGDTTLTEIVVLLDEALGEWHEEGVRAEKTALSVIAPRGRPQVFLIDNKGTGQSLIAAASLIPGVEWDQEALFFLANEIFADGFSSRINQNLREEKNWSYGVNGMLINERGSRVHCVMTAVQTDRTVDAIREIHQEYVALNGEKPITEAELEQIRNQILLRFIASAEGPNGLLGLLAHIQNLGLTEEYWQHYQEQLAGADLQQVNRMAQQCFRPDGLTWVIAGDLALIAEDIKTMMPDAVVVKGNGDSLFCAEPVNSPDI</sequence>
<dbReference type="Pfam" id="PF00675">
    <property type="entry name" value="Peptidase_M16"/>
    <property type="match status" value="1"/>
</dbReference>
<dbReference type="InterPro" id="IPR050361">
    <property type="entry name" value="MPP/UQCRC_Complex"/>
</dbReference>
<dbReference type="Gene3D" id="3.30.830.10">
    <property type="entry name" value="Metalloenzyme, LuxS/M16 peptidase-like"/>
    <property type="match status" value="4"/>
</dbReference>
<protein>
    <submittedName>
        <fullName evidence="4">Insulinase family protein</fullName>
    </submittedName>
</protein>